<dbReference type="Proteomes" id="UP000282515">
    <property type="component" value="Unassembled WGS sequence"/>
</dbReference>
<dbReference type="InterPro" id="IPR018756">
    <property type="entry name" value="DUF2314"/>
</dbReference>
<protein>
    <submittedName>
        <fullName evidence="2">DUF2314 domain-containing protein</fullName>
    </submittedName>
</protein>
<name>A0A3L8PPA0_9ACTN</name>
<sequence>MLRPGDLVKLTWAVKRSPGERMWVKILHRDDDEVLGRLSNWPVYVHLDPDAIVRFRIDDIIDYEFVDEDDAPGAIAA</sequence>
<keyword evidence="3" id="KW-1185">Reference proteome</keyword>
<dbReference type="Pfam" id="PF10077">
    <property type="entry name" value="DUF2314"/>
    <property type="match status" value="1"/>
</dbReference>
<dbReference type="AlphaFoldDB" id="A0A3L8PPA0"/>
<comment type="caution">
    <text evidence="2">The sequence shown here is derived from an EMBL/GenBank/DDBJ whole genome shotgun (WGS) entry which is preliminary data.</text>
</comment>
<dbReference type="EMBL" id="RDBF01000006">
    <property type="protein sequence ID" value="RLV55832.1"/>
    <property type="molecule type" value="Genomic_DNA"/>
</dbReference>
<evidence type="ECO:0000313" key="3">
    <source>
        <dbReference type="Proteomes" id="UP000282515"/>
    </source>
</evidence>
<accession>A0A3L8PPA0</accession>
<proteinExistence type="predicted"/>
<evidence type="ECO:0000313" key="2">
    <source>
        <dbReference type="EMBL" id="RLV55832.1"/>
    </source>
</evidence>
<dbReference type="OrthoDB" id="4963037at2"/>
<reference evidence="2 3" key="1">
    <citation type="submission" date="2018-10" db="EMBL/GenBank/DDBJ databases">
        <title>Aeromicrobium sp. 9W16Y-2 whole genome shotgun sequence.</title>
        <authorList>
            <person name="Li F."/>
        </authorList>
    </citation>
    <scope>NUCLEOTIDE SEQUENCE [LARGE SCALE GENOMIC DNA]</scope>
    <source>
        <strain evidence="2 3">9W16Y-2</strain>
    </source>
</reference>
<feature type="domain" description="DUF2314" evidence="1">
    <location>
        <begin position="7"/>
        <end position="74"/>
    </location>
</feature>
<gene>
    <name evidence="2" type="ORF">D9V41_09920</name>
</gene>
<evidence type="ECO:0000259" key="1">
    <source>
        <dbReference type="Pfam" id="PF10077"/>
    </source>
</evidence>
<organism evidence="2 3">
    <name type="scientific">Aeromicrobium phragmitis</name>
    <dbReference type="NCBI Taxonomy" id="2478914"/>
    <lineage>
        <taxon>Bacteria</taxon>
        <taxon>Bacillati</taxon>
        <taxon>Actinomycetota</taxon>
        <taxon>Actinomycetes</taxon>
        <taxon>Propionibacteriales</taxon>
        <taxon>Nocardioidaceae</taxon>
        <taxon>Aeromicrobium</taxon>
    </lineage>
</organism>